<dbReference type="NCBIfam" id="TIGR00879">
    <property type="entry name" value="SP"/>
    <property type="match status" value="1"/>
</dbReference>
<dbReference type="InterPro" id="IPR036259">
    <property type="entry name" value="MFS_trans_sf"/>
</dbReference>
<keyword evidence="4 8" id="KW-0812">Transmembrane</keyword>
<dbReference type="PANTHER" id="PTHR48020">
    <property type="entry name" value="PROTON MYO-INOSITOL COTRANSPORTER"/>
    <property type="match status" value="1"/>
</dbReference>
<organism evidence="10 11">
    <name type="scientific">Botrimarina mediterranea</name>
    <dbReference type="NCBI Taxonomy" id="2528022"/>
    <lineage>
        <taxon>Bacteria</taxon>
        <taxon>Pseudomonadati</taxon>
        <taxon>Planctomycetota</taxon>
        <taxon>Planctomycetia</taxon>
        <taxon>Pirellulales</taxon>
        <taxon>Lacipirellulaceae</taxon>
        <taxon>Botrimarina</taxon>
    </lineage>
</organism>
<dbReference type="GO" id="GO:0016020">
    <property type="term" value="C:membrane"/>
    <property type="evidence" value="ECO:0007669"/>
    <property type="project" value="UniProtKB-SubCell"/>
</dbReference>
<feature type="transmembrane region" description="Helical" evidence="8">
    <location>
        <begin position="402"/>
        <end position="423"/>
    </location>
</feature>
<feature type="transmembrane region" description="Helical" evidence="8">
    <location>
        <begin position="280"/>
        <end position="303"/>
    </location>
</feature>
<keyword evidence="11" id="KW-1185">Reference proteome</keyword>
<evidence type="ECO:0000313" key="11">
    <source>
        <dbReference type="Proteomes" id="UP000316426"/>
    </source>
</evidence>
<sequence length="443" mass="47454">MNANPTLIASAIIAALGGFLFGFDTAVISGAEQKIQANWELSSFTHGLALSAALWGTVIGSLVGAYPANKYGRKPTLLWIGVLYFVSAVWSGLATDPVSFMIARFIGGVGVGISTVAAPMYIAEISPPGVRGRLTAMYQFNIVLGILIAYLSNSQLLGVSENDWRWMLGVEALPALIYTMACLALSESPRWLVAVRGDSAQAVAVLKRLGASPDEAQSQLSEIEAAAAAESHHQNLFESGLGKPILLTFLIAFFNQLSGINAVLYFAPRIFELTGLAEDAAFLQSTGIGLTNLIFTMLGIFLIDLLGRRTLLLIGSFGYLATLGMCSWSFASENFGLVPYFLFGFIAAHAIGQGAVIWVFIAEIFPNRHRAAGASLGSATHWVFAALLTLVFPTLVERFSPAAVFGFFTAMMALQLVWVLTMVPETKGVPLERLQQQLGLAKD</sequence>
<evidence type="ECO:0000256" key="8">
    <source>
        <dbReference type="SAM" id="Phobius"/>
    </source>
</evidence>
<comment type="similarity">
    <text evidence="2 7">Belongs to the major facilitator superfamily. Sugar transporter (TC 2.A.1.1) family.</text>
</comment>
<dbReference type="KEGG" id="bmei:Spa11_21570"/>
<dbReference type="InterPro" id="IPR020846">
    <property type="entry name" value="MFS_dom"/>
</dbReference>
<evidence type="ECO:0000259" key="9">
    <source>
        <dbReference type="PROSITE" id="PS50850"/>
    </source>
</evidence>
<name>A0A518K836_9BACT</name>
<evidence type="ECO:0000256" key="3">
    <source>
        <dbReference type="ARBA" id="ARBA00022448"/>
    </source>
</evidence>
<evidence type="ECO:0000256" key="5">
    <source>
        <dbReference type="ARBA" id="ARBA00022989"/>
    </source>
</evidence>
<feature type="transmembrane region" description="Helical" evidence="8">
    <location>
        <begin position="164"/>
        <end position="186"/>
    </location>
</feature>
<keyword evidence="6 8" id="KW-0472">Membrane</keyword>
<dbReference type="Proteomes" id="UP000316426">
    <property type="component" value="Chromosome"/>
</dbReference>
<dbReference type="GO" id="GO:0022857">
    <property type="term" value="F:transmembrane transporter activity"/>
    <property type="evidence" value="ECO:0007669"/>
    <property type="project" value="InterPro"/>
</dbReference>
<dbReference type="PROSITE" id="PS00217">
    <property type="entry name" value="SUGAR_TRANSPORT_2"/>
    <property type="match status" value="1"/>
</dbReference>
<dbReference type="PRINTS" id="PR00171">
    <property type="entry name" value="SUGRTRNSPORT"/>
</dbReference>
<feature type="transmembrane region" description="Helical" evidence="8">
    <location>
        <begin position="46"/>
        <end position="65"/>
    </location>
</feature>
<dbReference type="Gene3D" id="1.20.1250.20">
    <property type="entry name" value="MFS general substrate transporter like domains"/>
    <property type="match status" value="1"/>
</dbReference>
<dbReference type="PANTHER" id="PTHR48020:SF12">
    <property type="entry name" value="PROTON MYO-INOSITOL COTRANSPORTER"/>
    <property type="match status" value="1"/>
</dbReference>
<feature type="transmembrane region" description="Helical" evidence="8">
    <location>
        <begin position="373"/>
        <end position="396"/>
    </location>
</feature>
<feature type="transmembrane region" description="Helical" evidence="8">
    <location>
        <begin position="101"/>
        <end position="122"/>
    </location>
</feature>
<evidence type="ECO:0000313" key="10">
    <source>
        <dbReference type="EMBL" id="QDV73958.1"/>
    </source>
</evidence>
<comment type="subcellular location">
    <subcellularLocation>
        <location evidence="1">Membrane</location>
        <topology evidence="1">Multi-pass membrane protein</topology>
    </subcellularLocation>
</comment>
<dbReference type="AlphaFoldDB" id="A0A518K836"/>
<dbReference type="RefSeq" id="WP_145111845.1">
    <property type="nucleotide sequence ID" value="NZ_CP036349.1"/>
</dbReference>
<evidence type="ECO:0000256" key="4">
    <source>
        <dbReference type="ARBA" id="ARBA00022692"/>
    </source>
</evidence>
<dbReference type="PROSITE" id="PS00216">
    <property type="entry name" value="SUGAR_TRANSPORT_1"/>
    <property type="match status" value="1"/>
</dbReference>
<dbReference type="EMBL" id="CP036349">
    <property type="protein sequence ID" value="QDV73958.1"/>
    <property type="molecule type" value="Genomic_DNA"/>
</dbReference>
<gene>
    <name evidence="10" type="primary">xylE_1</name>
    <name evidence="10" type="ORF">Spa11_21570</name>
</gene>
<feature type="transmembrane region" description="Helical" evidence="8">
    <location>
        <begin position="310"/>
        <end position="331"/>
    </location>
</feature>
<feature type="transmembrane region" description="Helical" evidence="8">
    <location>
        <begin position="77"/>
        <end position="95"/>
    </location>
</feature>
<evidence type="ECO:0000256" key="6">
    <source>
        <dbReference type="ARBA" id="ARBA00023136"/>
    </source>
</evidence>
<keyword evidence="5 8" id="KW-1133">Transmembrane helix</keyword>
<dbReference type="InterPro" id="IPR005829">
    <property type="entry name" value="Sugar_transporter_CS"/>
</dbReference>
<feature type="transmembrane region" description="Helical" evidence="8">
    <location>
        <begin position="134"/>
        <end position="152"/>
    </location>
</feature>
<dbReference type="InterPro" id="IPR005828">
    <property type="entry name" value="MFS_sugar_transport-like"/>
</dbReference>
<dbReference type="SUPFAM" id="SSF103473">
    <property type="entry name" value="MFS general substrate transporter"/>
    <property type="match status" value="1"/>
</dbReference>
<protein>
    <submittedName>
        <fullName evidence="10">D-xylose-proton symporter</fullName>
    </submittedName>
</protein>
<feature type="transmembrane region" description="Helical" evidence="8">
    <location>
        <begin position="245"/>
        <end position="268"/>
    </location>
</feature>
<keyword evidence="3 7" id="KW-0813">Transport</keyword>
<feature type="domain" description="Major facilitator superfamily (MFS) profile" evidence="9">
    <location>
        <begin position="10"/>
        <end position="427"/>
    </location>
</feature>
<dbReference type="InterPro" id="IPR050814">
    <property type="entry name" value="Myo-inositol_Transporter"/>
</dbReference>
<proteinExistence type="inferred from homology"/>
<evidence type="ECO:0000256" key="2">
    <source>
        <dbReference type="ARBA" id="ARBA00010992"/>
    </source>
</evidence>
<evidence type="ECO:0000256" key="1">
    <source>
        <dbReference type="ARBA" id="ARBA00004141"/>
    </source>
</evidence>
<dbReference type="Pfam" id="PF00083">
    <property type="entry name" value="Sugar_tr"/>
    <property type="match status" value="1"/>
</dbReference>
<accession>A0A518K836</accession>
<evidence type="ECO:0000256" key="7">
    <source>
        <dbReference type="RuleBase" id="RU003346"/>
    </source>
</evidence>
<dbReference type="InterPro" id="IPR003663">
    <property type="entry name" value="Sugar/inositol_transpt"/>
</dbReference>
<feature type="transmembrane region" description="Helical" evidence="8">
    <location>
        <begin position="337"/>
        <end position="361"/>
    </location>
</feature>
<dbReference type="PROSITE" id="PS50850">
    <property type="entry name" value="MFS"/>
    <property type="match status" value="1"/>
</dbReference>
<reference evidence="10 11" key="1">
    <citation type="submission" date="2019-02" db="EMBL/GenBank/DDBJ databases">
        <title>Deep-cultivation of Planctomycetes and their phenomic and genomic characterization uncovers novel biology.</title>
        <authorList>
            <person name="Wiegand S."/>
            <person name="Jogler M."/>
            <person name="Boedeker C."/>
            <person name="Pinto D."/>
            <person name="Vollmers J."/>
            <person name="Rivas-Marin E."/>
            <person name="Kohn T."/>
            <person name="Peeters S.H."/>
            <person name="Heuer A."/>
            <person name="Rast P."/>
            <person name="Oberbeckmann S."/>
            <person name="Bunk B."/>
            <person name="Jeske O."/>
            <person name="Meyerdierks A."/>
            <person name="Storesund J.E."/>
            <person name="Kallscheuer N."/>
            <person name="Luecker S."/>
            <person name="Lage O.M."/>
            <person name="Pohl T."/>
            <person name="Merkel B.J."/>
            <person name="Hornburger P."/>
            <person name="Mueller R.-W."/>
            <person name="Bruemmer F."/>
            <person name="Labrenz M."/>
            <person name="Spormann A.M."/>
            <person name="Op den Camp H."/>
            <person name="Overmann J."/>
            <person name="Amann R."/>
            <person name="Jetten M.S.M."/>
            <person name="Mascher T."/>
            <person name="Medema M.H."/>
            <person name="Devos D.P."/>
            <person name="Kaster A.-K."/>
            <person name="Ovreas L."/>
            <person name="Rohde M."/>
            <person name="Galperin M.Y."/>
            <person name="Jogler C."/>
        </authorList>
    </citation>
    <scope>NUCLEOTIDE SEQUENCE [LARGE SCALE GENOMIC DNA]</scope>
    <source>
        <strain evidence="10 11">Spa11</strain>
    </source>
</reference>